<gene>
    <name evidence="11" type="ORF">CEPIT_LOCUS30779</name>
    <name evidence="10" type="ORF">CEPIT_LOCUS7895</name>
</gene>
<dbReference type="PROSITE" id="PS51471">
    <property type="entry name" value="FE2OG_OXY"/>
    <property type="match status" value="1"/>
</dbReference>
<dbReference type="Pfam" id="PF03171">
    <property type="entry name" value="2OG-FeII_Oxy"/>
    <property type="match status" value="1"/>
</dbReference>
<dbReference type="AlphaFoldDB" id="A0AAV0F507"/>
<proteinExistence type="inferred from homology"/>
<dbReference type="EMBL" id="CAMAPF010000963">
    <property type="protein sequence ID" value="CAH9130626.1"/>
    <property type="molecule type" value="Genomic_DNA"/>
</dbReference>
<dbReference type="Pfam" id="PF14226">
    <property type="entry name" value="DIOX_N"/>
    <property type="match status" value="1"/>
</dbReference>
<feature type="domain" description="Fe2OG dioxygenase" evidence="9">
    <location>
        <begin position="200"/>
        <end position="303"/>
    </location>
</feature>
<evidence type="ECO:0000256" key="1">
    <source>
        <dbReference type="ARBA" id="ARBA00004918"/>
    </source>
</evidence>
<sequence>MVMATSAIAPFSHASSTVKLLSELPDLNSIPCDYIQSPSPDESLEDSKSIPIIDFSHIISTNSDQRFKAIEALGRACEEWGFFMVVNHGIPESLIRAMIQVTGDFFNMTEEKKQQFEGTHVLDPVRCGTSFNASKEKALFWRDFFKVFVHPDFHCPSDPQALRDLMLEYCENSRDVAKKLLGAILESLDLDECSIHTALGLDSMFQIFIANYYPRCPQPELAMGLPPHSDHGLLTLLIENGVGGLQIMHKGKWVNVNALPNSLLVNTGDQLEILSNGKYKSVMHRAVVNNKVTRISIATAHGPSLEATVRPDSNMVERTSSRPAYSPMKYKDYLYSQQSNQLDGKSCLDHVRILKN</sequence>
<evidence type="ECO:0000256" key="8">
    <source>
        <dbReference type="RuleBase" id="RU003682"/>
    </source>
</evidence>
<dbReference type="GO" id="GO:0002238">
    <property type="term" value="P:response to molecule of fungal origin"/>
    <property type="evidence" value="ECO:0007669"/>
    <property type="project" value="UniProtKB-ARBA"/>
</dbReference>
<dbReference type="InterPro" id="IPR044861">
    <property type="entry name" value="IPNS-like_FE2OG_OXY"/>
</dbReference>
<comment type="similarity">
    <text evidence="2 8">Belongs to the iron/ascorbate-dependent oxidoreductase family.</text>
</comment>
<reference evidence="11" key="1">
    <citation type="submission" date="2022-07" db="EMBL/GenBank/DDBJ databases">
        <authorList>
            <person name="Macas J."/>
            <person name="Novak P."/>
            <person name="Neumann P."/>
        </authorList>
    </citation>
    <scope>NUCLEOTIDE SEQUENCE</scope>
</reference>
<dbReference type="GO" id="GO:0046872">
    <property type="term" value="F:metal ion binding"/>
    <property type="evidence" value="ECO:0007669"/>
    <property type="project" value="UniProtKB-KW"/>
</dbReference>
<dbReference type="PANTHER" id="PTHR47991">
    <property type="entry name" value="OXOGLUTARATE/IRON-DEPENDENT DIOXYGENASE"/>
    <property type="match status" value="1"/>
</dbReference>
<dbReference type="Proteomes" id="UP001152523">
    <property type="component" value="Unassembled WGS sequence"/>
</dbReference>
<keyword evidence="6 8" id="KW-0408">Iron</keyword>
<protein>
    <recommendedName>
        <fullName evidence="3">feruloyl-CoA 6-hydroxylase</fullName>
        <ecNumber evidence="3">1.14.11.61</ecNumber>
    </recommendedName>
</protein>
<dbReference type="InterPro" id="IPR027443">
    <property type="entry name" value="IPNS-like_sf"/>
</dbReference>
<dbReference type="SUPFAM" id="SSF51197">
    <property type="entry name" value="Clavaminate synthase-like"/>
    <property type="match status" value="1"/>
</dbReference>
<evidence type="ECO:0000256" key="4">
    <source>
        <dbReference type="ARBA" id="ARBA00022723"/>
    </source>
</evidence>
<dbReference type="Gene3D" id="2.60.120.330">
    <property type="entry name" value="B-lactam Antibiotic, Isopenicillin N Synthase, Chain"/>
    <property type="match status" value="1"/>
</dbReference>
<evidence type="ECO:0000256" key="3">
    <source>
        <dbReference type="ARBA" id="ARBA00012885"/>
    </source>
</evidence>
<organism evidence="11 12">
    <name type="scientific">Cuscuta epithymum</name>
    <dbReference type="NCBI Taxonomy" id="186058"/>
    <lineage>
        <taxon>Eukaryota</taxon>
        <taxon>Viridiplantae</taxon>
        <taxon>Streptophyta</taxon>
        <taxon>Embryophyta</taxon>
        <taxon>Tracheophyta</taxon>
        <taxon>Spermatophyta</taxon>
        <taxon>Magnoliopsida</taxon>
        <taxon>eudicotyledons</taxon>
        <taxon>Gunneridae</taxon>
        <taxon>Pentapetalae</taxon>
        <taxon>asterids</taxon>
        <taxon>lamiids</taxon>
        <taxon>Solanales</taxon>
        <taxon>Convolvulaceae</taxon>
        <taxon>Cuscuteae</taxon>
        <taxon>Cuscuta</taxon>
        <taxon>Cuscuta subgen. Cuscuta</taxon>
    </lineage>
</organism>
<evidence type="ECO:0000256" key="2">
    <source>
        <dbReference type="ARBA" id="ARBA00008056"/>
    </source>
</evidence>
<comment type="catalytic activity">
    <reaction evidence="7">
        <text>(E)-feruloyl-CoA + 2-oxoglutarate + O2 = (E)-6-hydroxyferuloyl-CoA + succinate + CO2</text>
        <dbReference type="Rhea" id="RHEA:57856"/>
        <dbReference type="ChEBI" id="CHEBI:15379"/>
        <dbReference type="ChEBI" id="CHEBI:16526"/>
        <dbReference type="ChEBI" id="CHEBI:16810"/>
        <dbReference type="ChEBI" id="CHEBI:30031"/>
        <dbReference type="ChEBI" id="CHEBI:87305"/>
        <dbReference type="ChEBI" id="CHEBI:142390"/>
        <dbReference type="EC" id="1.14.11.61"/>
    </reaction>
</comment>
<evidence type="ECO:0000256" key="7">
    <source>
        <dbReference type="ARBA" id="ARBA00048503"/>
    </source>
</evidence>
<evidence type="ECO:0000256" key="5">
    <source>
        <dbReference type="ARBA" id="ARBA00023002"/>
    </source>
</evidence>
<dbReference type="InterPro" id="IPR050295">
    <property type="entry name" value="Plant_2OG-oxidoreductases"/>
</dbReference>
<evidence type="ECO:0000313" key="11">
    <source>
        <dbReference type="EMBL" id="CAH9130626.1"/>
    </source>
</evidence>
<dbReference type="EMBL" id="CAMAPF010000036">
    <property type="protein sequence ID" value="CAH9081804.1"/>
    <property type="molecule type" value="Genomic_DNA"/>
</dbReference>
<evidence type="ECO:0000313" key="10">
    <source>
        <dbReference type="EMBL" id="CAH9081804.1"/>
    </source>
</evidence>
<evidence type="ECO:0000259" key="9">
    <source>
        <dbReference type="PROSITE" id="PS51471"/>
    </source>
</evidence>
<dbReference type="GO" id="GO:0016706">
    <property type="term" value="F:2-oxoglutarate-dependent dioxygenase activity"/>
    <property type="evidence" value="ECO:0007669"/>
    <property type="project" value="UniProtKB-ARBA"/>
</dbReference>
<dbReference type="InterPro" id="IPR005123">
    <property type="entry name" value="Oxoglu/Fe-dep_dioxygenase_dom"/>
</dbReference>
<comment type="caution">
    <text evidence="11">The sequence shown here is derived from an EMBL/GenBank/DDBJ whole genome shotgun (WGS) entry which is preliminary data.</text>
</comment>
<keyword evidence="12" id="KW-1185">Reference proteome</keyword>
<accession>A0AAV0F507</accession>
<evidence type="ECO:0000256" key="6">
    <source>
        <dbReference type="ARBA" id="ARBA00023004"/>
    </source>
</evidence>
<comment type="pathway">
    <text evidence="1">Phenylpropanoid metabolism.</text>
</comment>
<dbReference type="GO" id="GO:0009805">
    <property type="term" value="P:coumarin biosynthetic process"/>
    <property type="evidence" value="ECO:0007669"/>
    <property type="project" value="UniProtKB-ARBA"/>
</dbReference>
<evidence type="ECO:0000313" key="12">
    <source>
        <dbReference type="Proteomes" id="UP001152523"/>
    </source>
</evidence>
<dbReference type="InterPro" id="IPR026992">
    <property type="entry name" value="DIOX_N"/>
</dbReference>
<keyword evidence="4 8" id="KW-0479">Metal-binding</keyword>
<keyword evidence="5 8" id="KW-0560">Oxidoreductase</keyword>
<dbReference type="FunFam" id="2.60.120.330:FF:000079">
    <property type="entry name" value="Protein SRG1"/>
    <property type="match status" value="1"/>
</dbReference>
<name>A0AAV0F507_9ASTE</name>
<dbReference type="EC" id="1.14.11.61" evidence="3"/>